<protein>
    <submittedName>
        <fullName evidence="1">Uncharacterized protein</fullName>
    </submittedName>
</protein>
<proteinExistence type="predicted"/>
<reference evidence="1 2" key="1">
    <citation type="submission" date="2020-08" db="EMBL/GenBank/DDBJ databases">
        <title>Sequencing the genomes of 1000 actinobacteria strains.</title>
        <authorList>
            <person name="Klenk H.-P."/>
        </authorList>
    </citation>
    <scope>NUCLEOTIDE SEQUENCE [LARGE SCALE GENOMIC DNA]</scope>
    <source>
        <strain evidence="1 2">DSM 19600</strain>
    </source>
</reference>
<evidence type="ECO:0000313" key="2">
    <source>
        <dbReference type="Proteomes" id="UP000549113"/>
    </source>
</evidence>
<dbReference type="Proteomes" id="UP000549113">
    <property type="component" value="Unassembled WGS sequence"/>
</dbReference>
<comment type="caution">
    <text evidence="1">The sequence shown here is derived from an EMBL/GenBank/DDBJ whole genome shotgun (WGS) entry which is preliminary data.</text>
</comment>
<name>A0AA40VM71_9MICO</name>
<gene>
    <name evidence="1" type="ORF">BKA10_001923</name>
</gene>
<organism evidence="1 2">
    <name type="scientific">Microbacterium invictum</name>
    <dbReference type="NCBI Taxonomy" id="515415"/>
    <lineage>
        <taxon>Bacteria</taxon>
        <taxon>Bacillati</taxon>
        <taxon>Actinomycetota</taxon>
        <taxon>Actinomycetes</taxon>
        <taxon>Micrococcales</taxon>
        <taxon>Microbacteriaceae</taxon>
        <taxon>Microbacterium</taxon>
    </lineage>
</organism>
<evidence type="ECO:0000313" key="1">
    <source>
        <dbReference type="EMBL" id="MBB4140129.1"/>
    </source>
</evidence>
<sequence>MRTVRAEEVGRAPSRAEVIIDQAAASLVSLTATTSSTGHATVIIAHSHLRDRFLGFPRAESVPGRILITAHDELPAAYEAVVKVFAASDLPEWTLRIAGAVPAELEDSYTRTLADHTGAFSLRDEALSDAARVEEISQAELVVVAAPESNESQSIILLALSLDRAVLVEDTAAMRTLADEVGSEWVRRHPGALTADALETALLALRSSPPADRPNLDAREPNAISAQYTAVFRAAAGEH</sequence>
<dbReference type="RefSeq" id="WP_183499707.1">
    <property type="nucleotide sequence ID" value="NZ_BAABCO010000002.1"/>
</dbReference>
<accession>A0AA40VM71</accession>
<dbReference type="AlphaFoldDB" id="A0AA40VM71"/>
<dbReference type="EMBL" id="JACIFH010000001">
    <property type="protein sequence ID" value="MBB4140129.1"/>
    <property type="molecule type" value="Genomic_DNA"/>
</dbReference>
<keyword evidence="2" id="KW-1185">Reference proteome</keyword>